<sequence length="140" mass="16006">MREKGWLVRIFHSSPDMEPDLRSKRTIHPITGREMKHTVSRHCDLGVDELSWPNGQKFGRGSQFPSHVSAGDISRIQKIVLVEYQKFKKGRRNNILICQDAGGADKVMLKLEKYGVEIVGAFIRNGSICTVFPVEERKRE</sequence>
<protein>
    <submittedName>
        <fullName evidence="1">Uncharacterized protein</fullName>
    </submittedName>
</protein>
<name>A0A1F4Z0L7_9BACT</name>
<proteinExistence type="predicted"/>
<gene>
    <name evidence="1" type="ORF">A2972_04505</name>
</gene>
<organism evidence="1 2">
    <name type="scientific">Candidatus Amesbacteria bacterium RIFCSPLOWO2_01_FULL_47_33</name>
    <dbReference type="NCBI Taxonomy" id="1797258"/>
    <lineage>
        <taxon>Bacteria</taxon>
        <taxon>Candidatus Amesiibacteriota</taxon>
    </lineage>
</organism>
<evidence type="ECO:0000313" key="1">
    <source>
        <dbReference type="EMBL" id="OGC99627.1"/>
    </source>
</evidence>
<dbReference type="EMBL" id="MEXM01000056">
    <property type="protein sequence ID" value="OGC99627.1"/>
    <property type="molecule type" value="Genomic_DNA"/>
</dbReference>
<accession>A0A1F4Z0L7</accession>
<comment type="caution">
    <text evidence="1">The sequence shown here is derived from an EMBL/GenBank/DDBJ whole genome shotgun (WGS) entry which is preliminary data.</text>
</comment>
<dbReference type="AlphaFoldDB" id="A0A1F4Z0L7"/>
<dbReference type="Proteomes" id="UP000176822">
    <property type="component" value="Unassembled WGS sequence"/>
</dbReference>
<reference evidence="1 2" key="1">
    <citation type="journal article" date="2016" name="Nat. Commun.">
        <title>Thousands of microbial genomes shed light on interconnected biogeochemical processes in an aquifer system.</title>
        <authorList>
            <person name="Anantharaman K."/>
            <person name="Brown C.T."/>
            <person name="Hug L.A."/>
            <person name="Sharon I."/>
            <person name="Castelle C.J."/>
            <person name="Probst A.J."/>
            <person name="Thomas B.C."/>
            <person name="Singh A."/>
            <person name="Wilkins M.J."/>
            <person name="Karaoz U."/>
            <person name="Brodie E.L."/>
            <person name="Williams K.H."/>
            <person name="Hubbard S.S."/>
            <person name="Banfield J.F."/>
        </authorList>
    </citation>
    <scope>NUCLEOTIDE SEQUENCE [LARGE SCALE GENOMIC DNA]</scope>
</reference>
<evidence type="ECO:0000313" key="2">
    <source>
        <dbReference type="Proteomes" id="UP000176822"/>
    </source>
</evidence>